<keyword evidence="2" id="KW-0472">Membrane</keyword>
<feature type="transmembrane region" description="Helical" evidence="2">
    <location>
        <begin position="39"/>
        <end position="62"/>
    </location>
</feature>
<accession>A0A6A6HCB0</accession>
<dbReference type="AlphaFoldDB" id="A0A6A6HCB0"/>
<evidence type="ECO:0000256" key="2">
    <source>
        <dbReference type="SAM" id="Phobius"/>
    </source>
</evidence>
<evidence type="ECO:0000313" key="4">
    <source>
        <dbReference type="Proteomes" id="UP000800092"/>
    </source>
</evidence>
<evidence type="ECO:0000256" key="1">
    <source>
        <dbReference type="SAM" id="MobiDB-lite"/>
    </source>
</evidence>
<keyword evidence="2" id="KW-0812">Transmembrane</keyword>
<gene>
    <name evidence="3" type="ORF">EV356DRAFT_499354</name>
</gene>
<sequence>MYNSTTPENASNSAGVAGATLPTVTAGSSSDSNGTKRDVAIGVGVGVPLMLALMALSLVAWLERRKLVQERARWPSKQAWGGQAPYAAIPERKGAEGEQRVQAQELDVDTARHELSPVSLGEGTDTGTGSNAVSSTETGSMFSTWPAQNFRLPSHRS</sequence>
<proteinExistence type="predicted"/>
<keyword evidence="4" id="KW-1185">Reference proteome</keyword>
<name>A0A6A6HCB0_VIRVR</name>
<organism evidence="3 4">
    <name type="scientific">Viridothelium virens</name>
    <name type="common">Speckled blister lichen</name>
    <name type="synonym">Trypethelium virens</name>
    <dbReference type="NCBI Taxonomy" id="1048519"/>
    <lineage>
        <taxon>Eukaryota</taxon>
        <taxon>Fungi</taxon>
        <taxon>Dikarya</taxon>
        <taxon>Ascomycota</taxon>
        <taxon>Pezizomycotina</taxon>
        <taxon>Dothideomycetes</taxon>
        <taxon>Dothideomycetes incertae sedis</taxon>
        <taxon>Trypetheliales</taxon>
        <taxon>Trypetheliaceae</taxon>
        <taxon>Viridothelium</taxon>
    </lineage>
</organism>
<dbReference type="Proteomes" id="UP000800092">
    <property type="component" value="Unassembled WGS sequence"/>
</dbReference>
<evidence type="ECO:0008006" key="5">
    <source>
        <dbReference type="Google" id="ProtNLM"/>
    </source>
</evidence>
<evidence type="ECO:0000313" key="3">
    <source>
        <dbReference type="EMBL" id="KAF2235735.1"/>
    </source>
</evidence>
<reference evidence="3" key="1">
    <citation type="journal article" date="2020" name="Stud. Mycol.">
        <title>101 Dothideomycetes genomes: a test case for predicting lifestyles and emergence of pathogens.</title>
        <authorList>
            <person name="Haridas S."/>
            <person name="Albert R."/>
            <person name="Binder M."/>
            <person name="Bloem J."/>
            <person name="Labutti K."/>
            <person name="Salamov A."/>
            <person name="Andreopoulos B."/>
            <person name="Baker S."/>
            <person name="Barry K."/>
            <person name="Bills G."/>
            <person name="Bluhm B."/>
            <person name="Cannon C."/>
            <person name="Castanera R."/>
            <person name="Culley D."/>
            <person name="Daum C."/>
            <person name="Ezra D."/>
            <person name="Gonzalez J."/>
            <person name="Henrissat B."/>
            <person name="Kuo A."/>
            <person name="Liang C."/>
            <person name="Lipzen A."/>
            <person name="Lutzoni F."/>
            <person name="Magnuson J."/>
            <person name="Mondo S."/>
            <person name="Nolan M."/>
            <person name="Ohm R."/>
            <person name="Pangilinan J."/>
            <person name="Park H.-J."/>
            <person name="Ramirez L."/>
            <person name="Alfaro M."/>
            <person name="Sun H."/>
            <person name="Tritt A."/>
            <person name="Yoshinaga Y."/>
            <person name="Zwiers L.-H."/>
            <person name="Turgeon B."/>
            <person name="Goodwin S."/>
            <person name="Spatafora J."/>
            <person name="Crous P."/>
            <person name="Grigoriev I."/>
        </authorList>
    </citation>
    <scope>NUCLEOTIDE SEQUENCE</scope>
    <source>
        <strain evidence="3">Tuck. ex Michener</strain>
    </source>
</reference>
<feature type="region of interest" description="Disordered" evidence="1">
    <location>
        <begin position="92"/>
        <end position="157"/>
    </location>
</feature>
<keyword evidence="2" id="KW-1133">Transmembrane helix</keyword>
<dbReference type="EMBL" id="ML991789">
    <property type="protein sequence ID" value="KAF2235735.1"/>
    <property type="molecule type" value="Genomic_DNA"/>
</dbReference>
<feature type="compositionally biased region" description="Polar residues" evidence="1">
    <location>
        <begin position="125"/>
        <end position="147"/>
    </location>
</feature>
<protein>
    <recommendedName>
        <fullName evidence="5">Mid2 domain-containing protein</fullName>
    </recommendedName>
</protein>